<dbReference type="InterPro" id="IPR019734">
    <property type="entry name" value="TPR_rpt"/>
</dbReference>
<dbReference type="SMART" id="SM00028">
    <property type="entry name" value="TPR"/>
    <property type="match status" value="6"/>
</dbReference>
<dbReference type="SUPFAM" id="SSF48452">
    <property type="entry name" value="TPR-like"/>
    <property type="match status" value="2"/>
</dbReference>
<keyword evidence="5" id="KW-1185">Reference proteome</keyword>
<proteinExistence type="predicted"/>
<dbReference type="PANTHER" id="PTHR34220">
    <property type="entry name" value="SENSOR HISTIDINE KINASE YPDA"/>
    <property type="match status" value="1"/>
</dbReference>
<feature type="domain" description="Signal transduction histidine kinase internal region" evidence="3">
    <location>
        <begin position="418"/>
        <end position="497"/>
    </location>
</feature>
<evidence type="ECO:0000259" key="3">
    <source>
        <dbReference type="Pfam" id="PF06580"/>
    </source>
</evidence>
<dbReference type="STRING" id="376730.SAMN04487906_0725"/>
<dbReference type="Pfam" id="PF13424">
    <property type="entry name" value="TPR_12"/>
    <property type="match status" value="1"/>
</dbReference>
<keyword evidence="4" id="KW-0808">Transferase</keyword>
<dbReference type="eggNOG" id="COG0457">
    <property type="taxonomic scope" value="Bacteria"/>
</dbReference>
<feature type="transmembrane region" description="Helical" evidence="2">
    <location>
        <begin position="7"/>
        <end position="26"/>
    </location>
</feature>
<accession>W2URH2</accession>
<dbReference type="AlphaFoldDB" id="W2URH2"/>
<dbReference type="eggNOG" id="COG2972">
    <property type="taxonomic scope" value="Bacteria"/>
</dbReference>
<dbReference type="Gene3D" id="3.30.565.10">
    <property type="entry name" value="Histidine kinase-like ATPase, C-terminal domain"/>
    <property type="match status" value="1"/>
</dbReference>
<dbReference type="InterPro" id="IPR010559">
    <property type="entry name" value="Sig_transdc_His_kin_internal"/>
</dbReference>
<dbReference type="GO" id="GO:0000155">
    <property type="term" value="F:phosphorelay sensor kinase activity"/>
    <property type="evidence" value="ECO:0007669"/>
    <property type="project" value="InterPro"/>
</dbReference>
<reference evidence="4 5" key="2">
    <citation type="journal article" date="2016" name="Genome Announc.">
        <title>Draft Genome Sequence of Zhouia amylolytica AD3, Isolated from Tidal Flat Sediment.</title>
        <authorList>
            <person name="Jia B."/>
            <person name="Jin H.M."/>
            <person name="Lee H.J."/>
            <person name="Jeon C.O."/>
        </authorList>
    </citation>
    <scope>NUCLEOTIDE SEQUENCE [LARGE SCALE GENOMIC DNA]</scope>
    <source>
        <strain evidence="4 5">AD3</strain>
    </source>
</reference>
<feature type="repeat" description="TPR" evidence="1">
    <location>
        <begin position="195"/>
        <end position="228"/>
    </location>
</feature>
<dbReference type="PROSITE" id="PS50005">
    <property type="entry name" value="TPR"/>
    <property type="match status" value="2"/>
</dbReference>
<feature type="repeat" description="TPR" evidence="1">
    <location>
        <begin position="235"/>
        <end position="268"/>
    </location>
</feature>
<feature type="transmembrane region" description="Helical" evidence="2">
    <location>
        <begin position="383"/>
        <end position="404"/>
    </location>
</feature>
<dbReference type="EMBL" id="AYXY01000019">
    <property type="protein sequence ID" value="ETN95912.1"/>
    <property type="molecule type" value="Genomic_DNA"/>
</dbReference>
<keyword evidence="4" id="KW-0418">Kinase</keyword>
<organism evidence="4 5">
    <name type="scientific">Zhouia amylolytica AD3</name>
    <dbReference type="NCBI Taxonomy" id="1286632"/>
    <lineage>
        <taxon>Bacteria</taxon>
        <taxon>Pseudomonadati</taxon>
        <taxon>Bacteroidota</taxon>
        <taxon>Flavobacteriia</taxon>
        <taxon>Flavobacteriales</taxon>
        <taxon>Flavobacteriaceae</taxon>
        <taxon>Zhouia</taxon>
    </lineage>
</organism>
<dbReference type="GO" id="GO:0016020">
    <property type="term" value="C:membrane"/>
    <property type="evidence" value="ECO:0007669"/>
    <property type="project" value="InterPro"/>
</dbReference>
<evidence type="ECO:0000313" key="4">
    <source>
        <dbReference type="EMBL" id="ETN95912.1"/>
    </source>
</evidence>
<reference evidence="5" key="1">
    <citation type="submission" date="2013-11" db="EMBL/GenBank/DDBJ databases">
        <title>Draft genome sequence from a member of Zhouia, isolated tidal flat.</title>
        <authorList>
            <person name="Jin H."/>
            <person name="Jeon C.O."/>
        </authorList>
    </citation>
    <scope>NUCLEOTIDE SEQUENCE [LARGE SCALE GENOMIC DNA]</scope>
    <source>
        <strain evidence="5">AD3</strain>
    </source>
</reference>
<dbReference type="PROSITE" id="PS51257">
    <property type="entry name" value="PROKAR_LIPOPROTEIN"/>
    <property type="match status" value="1"/>
</dbReference>
<gene>
    <name evidence="4" type="ORF">P278_16340</name>
</gene>
<dbReference type="InterPro" id="IPR036890">
    <property type="entry name" value="HATPase_C_sf"/>
</dbReference>
<evidence type="ECO:0000313" key="5">
    <source>
        <dbReference type="Proteomes" id="UP000018850"/>
    </source>
</evidence>
<keyword evidence="2" id="KW-0812">Transmembrane</keyword>
<dbReference type="Pfam" id="PF06580">
    <property type="entry name" value="His_kinase"/>
    <property type="match status" value="1"/>
</dbReference>
<evidence type="ECO:0000256" key="2">
    <source>
        <dbReference type="SAM" id="Phobius"/>
    </source>
</evidence>
<dbReference type="Proteomes" id="UP000018850">
    <property type="component" value="Unassembled WGS sequence"/>
</dbReference>
<sequence length="620" mass="71354">MLLGMNRLYSLTYSVITFVVLVMFLSCKNDVEIRTSIENELAKIDSASYVDPQYTIFRIDSLITNTSNINDAEMAMAWFYKGEDYYLNDQFFDAIQVHKKTYDLFNKLGDPYNKGRCLITLSAAHIHLKDYEIAQEYALEALHIAQLIQNHRIEAKAYNQLFHLHFLLKDYKKALTYIHKSDSLFKDSKDTTSIIAIKSNIASAHLQLKSYNKALKNYSEALTLSQHSNDTPTLVRLLNNIGYAYIEAQDYDSAEKFLRGAITVNKNINAINAAPFKGLGNLFLIRNQTDSAKINYQKALKIFDLKKNHKEIIAVSDKLISISIMLGDYHEALEEQMRRDSIQKLVNNIEKDQLLSFANVKYEVKEQESQLIHQREINETNRLLFSSAIISLILLLIALGFFFYNLKLRSAHKASELEQRLLRAQMNPHFIFNTLAAIQNITLEGNSIRSSNHIAKFSKLIRQNFDYVRKEKISLDKEMAMITNYIQTQQLRFNEKFDYQIKVDANIQKSAILVPPMLLQPFVENAIEYGLKHKQGKGVLKVFISKDNKHLIFTVEDNGVGRSIVARQLKVSEGLHATDIFKERLKRRGKGEEKTFKIEDLYSPEGAPMGTRVTFKLQVL</sequence>
<dbReference type="SUPFAM" id="SSF55874">
    <property type="entry name" value="ATPase domain of HSP90 chaperone/DNA topoisomerase II/histidine kinase"/>
    <property type="match status" value="1"/>
</dbReference>
<comment type="caution">
    <text evidence="4">The sequence shown here is derived from an EMBL/GenBank/DDBJ whole genome shotgun (WGS) entry which is preliminary data.</text>
</comment>
<keyword evidence="2" id="KW-1133">Transmembrane helix</keyword>
<name>W2URH2_9FLAO</name>
<evidence type="ECO:0000256" key="1">
    <source>
        <dbReference type="PROSITE-ProRule" id="PRU00339"/>
    </source>
</evidence>
<dbReference type="Gene3D" id="1.25.40.10">
    <property type="entry name" value="Tetratricopeptide repeat domain"/>
    <property type="match status" value="2"/>
</dbReference>
<keyword evidence="2" id="KW-0472">Membrane</keyword>
<dbReference type="PANTHER" id="PTHR34220:SF7">
    <property type="entry name" value="SENSOR HISTIDINE KINASE YPDA"/>
    <property type="match status" value="1"/>
</dbReference>
<dbReference type="InterPro" id="IPR050640">
    <property type="entry name" value="Bact_2-comp_sensor_kinase"/>
</dbReference>
<keyword evidence="1" id="KW-0802">TPR repeat</keyword>
<protein>
    <submittedName>
        <fullName evidence="4">Two-component system-sensor histidine kinase</fullName>
    </submittedName>
</protein>
<dbReference type="InterPro" id="IPR011990">
    <property type="entry name" value="TPR-like_helical_dom_sf"/>
</dbReference>